<keyword evidence="2" id="KW-1185">Reference proteome</keyword>
<proteinExistence type="predicted"/>
<gene>
    <name evidence="1" type="ORF">MUN87_08500</name>
</gene>
<sequence length="108" mass="12608">MNEWLISKDAVSFDAGDLEGMLSEVKQVRGALLDLVVQGDYEGEQRGYLVNVIRNLLSLEDSIVEMEHQNYLSRSELDKRFDQLHRAFIHNFDWFVTFYERTTGDGFE</sequence>
<dbReference type="Proteomes" id="UP000831537">
    <property type="component" value="Chromosome"/>
</dbReference>
<reference evidence="1 2" key="1">
    <citation type="submission" date="2022-04" db="EMBL/GenBank/DDBJ databases">
        <title>Gracilibacillus sp. isolated from saltern.</title>
        <authorList>
            <person name="Won M."/>
            <person name="Lee C.-M."/>
            <person name="Woen H.-Y."/>
            <person name="Kwon S.-W."/>
        </authorList>
    </citation>
    <scope>NUCLEOTIDE SEQUENCE [LARGE SCALE GENOMIC DNA]</scope>
    <source>
        <strain evidence="1 2">SSPM10-3</strain>
    </source>
</reference>
<organism evidence="1 2">
    <name type="scientific">Gracilibacillus salinarum</name>
    <dbReference type="NCBI Taxonomy" id="2932255"/>
    <lineage>
        <taxon>Bacteria</taxon>
        <taxon>Bacillati</taxon>
        <taxon>Bacillota</taxon>
        <taxon>Bacilli</taxon>
        <taxon>Bacillales</taxon>
        <taxon>Bacillaceae</taxon>
        <taxon>Gracilibacillus</taxon>
    </lineage>
</organism>
<evidence type="ECO:0000313" key="1">
    <source>
        <dbReference type="EMBL" id="UOQ86908.1"/>
    </source>
</evidence>
<protein>
    <submittedName>
        <fullName evidence="1">Uncharacterized protein</fullName>
    </submittedName>
</protein>
<dbReference type="EMBL" id="CP095071">
    <property type="protein sequence ID" value="UOQ86908.1"/>
    <property type="molecule type" value="Genomic_DNA"/>
</dbReference>
<dbReference type="RefSeq" id="WP_244747287.1">
    <property type="nucleotide sequence ID" value="NZ_CP095071.1"/>
</dbReference>
<name>A0ABY4GR82_9BACI</name>
<evidence type="ECO:0000313" key="2">
    <source>
        <dbReference type="Proteomes" id="UP000831537"/>
    </source>
</evidence>
<accession>A0ABY4GR82</accession>